<dbReference type="InterPro" id="IPR013783">
    <property type="entry name" value="Ig-like_fold"/>
</dbReference>
<feature type="compositionally biased region" description="Low complexity" evidence="2">
    <location>
        <begin position="362"/>
        <end position="381"/>
    </location>
</feature>
<dbReference type="Pfam" id="PF08205">
    <property type="entry name" value="C2-set_2"/>
    <property type="match status" value="1"/>
</dbReference>
<evidence type="ECO:0000256" key="2">
    <source>
        <dbReference type="SAM" id="MobiDB-lite"/>
    </source>
</evidence>
<feature type="domain" description="Ig-like" evidence="3">
    <location>
        <begin position="239"/>
        <end position="348"/>
    </location>
</feature>
<dbReference type="InterPro" id="IPR007110">
    <property type="entry name" value="Ig-like_dom"/>
</dbReference>
<feature type="region of interest" description="Disordered" evidence="2">
    <location>
        <begin position="358"/>
        <end position="387"/>
    </location>
</feature>
<dbReference type="SUPFAM" id="SSF48726">
    <property type="entry name" value="Immunoglobulin"/>
    <property type="match status" value="1"/>
</dbReference>
<reference evidence="4" key="1">
    <citation type="submission" date="2013-05" db="EMBL/GenBank/DDBJ databases">
        <authorList>
            <person name="Yim A.K.Y."/>
            <person name="Chan T.F."/>
            <person name="Ji K.M."/>
            <person name="Liu X.Y."/>
            <person name="Zhou J.W."/>
            <person name="Li R.Q."/>
            <person name="Yang K.Y."/>
            <person name="Li J."/>
            <person name="Li M."/>
            <person name="Law P.T.W."/>
            <person name="Wu Y.L."/>
            <person name="Cai Z.L."/>
            <person name="Qin H."/>
            <person name="Bao Y."/>
            <person name="Leung R.K.K."/>
            <person name="Ng P.K.S."/>
            <person name="Zou J."/>
            <person name="Zhong X.J."/>
            <person name="Ran P.X."/>
            <person name="Zhong N.S."/>
            <person name="Liu Z.G."/>
            <person name="Tsui S.K.W."/>
        </authorList>
    </citation>
    <scope>NUCLEOTIDE SEQUENCE</scope>
    <source>
        <strain evidence="4">Derf</strain>
        <tissue evidence="4">Whole organism</tissue>
    </source>
</reference>
<evidence type="ECO:0000313" key="4">
    <source>
        <dbReference type="EMBL" id="KAH9528125.1"/>
    </source>
</evidence>
<feature type="region of interest" description="Disordered" evidence="2">
    <location>
        <begin position="411"/>
        <end position="432"/>
    </location>
</feature>
<organism evidence="4 5">
    <name type="scientific">Dermatophagoides farinae</name>
    <name type="common">American house dust mite</name>
    <dbReference type="NCBI Taxonomy" id="6954"/>
    <lineage>
        <taxon>Eukaryota</taxon>
        <taxon>Metazoa</taxon>
        <taxon>Ecdysozoa</taxon>
        <taxon>Arthropoda</taxon>
        <taxon>Chelicerata</taxon>
        <taxon>Arachnida</taxon>
        <taxon>Acari</taxon>
        <taxon>Acariformes</taxon>
        <taxon>Sarcoptiformes</taxon>
        <taxon>Astigmata</taxon>
        <taxon>Psoroptidia</taxon>
        <taxon>Analgoidea</taxon>
        <taxon>Pyroglyphidae</taxon>
        <taxon>Dermatophagoidinae</taxon>
        <taxon>Dermatophagoides</taxon>
    </lineage>
</organism>
<keyword evidence="1" id="KW-1015">Disulfide bond</keyword>
<comment type="caution">
    <text evidence="4">The sequence shown here is derived from an EMBL/GenBank/DDBJ whole genome shotgun (WGS) entry which is preliminary data.</text>
</comment>
<dbReference type="AlphaFoldDB" id="A0A922IBR7"/>
<accession>A0A922IBR7</accession>
<dbReference type="Gene3D" id="2.60.40.10">
    <property type="entry name" value="Immunoglobulins"/>
    <property type="match status" value="1"/>
</dbReference>
<keyword evidence="5" id="KW-1185">Reference proteome</keyword>
<dbReference type="PANTHER" id="PTHR23278:SF19">
    <property type="entry name" value="OBSCURIN"/>
    <property type="match status" value="1"/>
</dbReference>
<dbReference type="PANTHER" id="PTHR23278">
    <property type="entry name" value="SIDESTEP PROTEIN"/>
    <property type="match status" value="1"/>
</dbReference>
<evidence type="ECO:0000313" key="5">
    <source>
        <dbReference type="Proteomes" id="UP000790347"/>
    </source>
</evidence>
<sequence length="519" mass="58510">MPEEKSMQLIDDSYYPMLLAALPSNVPRLLFTNNLNLTSKNSVGTMQMTLNSAAAAAVGMSTMNKMNKNPIRSNHSITTTTTKMKDSSTMIMEPLFFENNSSAIMKIPIVRNELHIGKISIDNHGQLYLCKTINTNLTRSIDIIVRLEVFAGPKSVQIEQRLPAQDGHFHSVNSDNSDNHPDMTISNNNRTWHSIELLDHYLHRHGSLTESMKIASSSSSSSTAETAASSSSSVTNNNPWTHAKKSFRLRSGFEFDFTCQTNGSLPDAQIFWYLRDIHTNHLRNITEFSNMFQNGHNTLSYLRIVPQYTDNKANLICQAYNPAMLHELILNLKLWSNQTTMSESSSLSSVQMESSANRPNFSSTISSSSSLPSISLSSSSSENDDDGLLNQDYLNSIITNLMIHYDEEEEQQQQYFHHHHHHQQQQQQQFATSSKNLLKQSSYYLKHYPFQLFTSVYLDVNYKPIVLIKVLSGEQMYQEVSSSSSSNSNINNNYGYNTNVSSSNIGNNGEKSTKIIFKS</sequence>
<dbReference type="Proteomes" id="UP000790347">
    <property type="component" value="Unassembled WGS sequence"/>
</dbReference>
<protein>
    <recommendedName>
        <fullName evidence="3">Ig-like domain-containing protein</fullName>
    </recommendedName>
</protein>
<proteinExistence type="predicted"/>
<gene>
    <name evidence="4" type="ORF">DERF_002095</name>
</gene>
<name>A0A922IBR7_DERFA</name>
<evidence type="ECO:0000256" key="1">
    <source>
        <dbReference type="ARBA" id="ARBA00023157"/>
    </source>
</evidence>
<dbReference type="PROSITE" id="PS50835">
    <property type="entry name" value="IG_LIKE"/>
    <property type="match status" value="1"/>
</dbReference>
<dbReference type="EMBL" id="ASGP02000001">
    <property type="protein sequence ID" value="KAH9528125.1"/>
    <property type="molecule type" value="Genomic_DNA"/>
</dbReference>
<dbReference type="InterPro" id="IPR036179">
    <property type="entry name" value="Ig-like_dom_sf"/>
</dbReference>
<reference evidence="4" key="2">
    <citation type="journal article" date="2022" name="Res Sq">
        <title>Comparative Genomics Reveals Insights into the Divergent Evolution of Astigmatic Mites and Household Pest Adaptations.</title>
        <authorList>
            <person name="Xiong Q."/>
            <person name="Wan A.T.-Y."/>
            <person name="Liu X.-Y."/>
            <person name="Fung C.S.-H."/>
            <person name="Xiao X."/>
            <person name="Malainual N."/>
            <person name="Hou J."/>
            <person name="Wang L."/>
            <person name="Wang M."/>
            <person name="Yang K."/>
            <person name="Cui Y."/>
            <person name="Leung E."/>
            <person name="Nong W."/>
            <person name="Shin S.-K."/>
            <person name="Au S."/>
            <person name="Jeong K.Y."/>
            <person name="Chew F.T."/>
            <person name="Hui J."/>
            <person name="Leung T.F."/>
            <person name="Tungtrongchitr A."/>
            <person name="Zhong N."/>
            <person name="Liu Z."/>
            <person name="Tsui S."/>
        </authorList>
    </citation>
    <scope>NUCLEOTIDE SEQUENCE</scope>
    <source>
        <strain evidence="4">Derf</strain>
        <tissue evidence="4">Whole organism</tissue>
    </source>
</reference>
<evidence type="ECO:0000259" key="3">
    <source>
        <dbReference type="PROSITE" id="PS50835"/>
    </source>
</evidence>
<dbReference type="InterPro" id="IPR013162">
    <property type="entry name" value="CD80_C2-set"/>
</dbReference>